<dbReference type="InterPro" id="IPR044855">
    <property type="entry name" value="CoA-Trfase_III_dom3_sf"/>
</dbReference>
<proteinExistence type="predicted"/>
<organism evidence="2 3">
    <name type="scientific">Humitalea rosea</name>
    <dbReference type="NCBI Taxonomy" id="990373"/>
    <lineage>
        <taxon>Bacteria</taxon>
        <taxon>Pseudomonadati</taxon>
        <taxon>Pseudomonadota</taxon>
        <taxon>Alphaproteobacteria</taxon>
        <taxon>Acetobacterales</taxon>
        <taxon>Roseomonadaceae</taxon>
        <taxon>Humitalea</taxon>
    </lineage>
</organism>
<gene>
    <name evidence="2" type="ORF">C8P66_106120</name>
</gene>
<dbReference type="GO" id="GO:0016740">
    <property type="term" value="F:transferase activity"/>
    <property type="evidence" value="ECO:0007669"/>
    <property type="project" value="UniProtKB-KW"/>
</dbReference>
<keyword evidence="3" id="KW-1185">Reference proteome</keyword>
<dbReference type="InterPro" id="IPR050509">
    <property type="entry name" value="CoA-transferase_III"/>
</dbReference>
<dbReference type="OrthoDB" id="7955822at2"/>
<dbReference type="InterPro" id="IPR003673">
    <property type="entry name" value="CoA-Trfase_fam_III"/>
</dbReference>
<reference evidence="2 3" key="1">
    <citation type="submission" date="2018-06" db="EMBL/GenBank/DDBJ databases">
        <title>Genomic Encyclopedia of Archaeal and Bacterial Type Strains, Phase II (KMG-II): from individual species to whole genera.</title>
        <authorList>
            <person name="Goeker M."/>
        </authorList>
    </citation>
    <scope>NUCLEOTIDE SEQUENCE [LARGE SCALE GENOMIC DNA]</scope>
    <source>
        <strain evidence="2 3">DSM 24525</strain>
    </source>
</reference>
<comment type="caution">
    <text evidence="2">The sequence shown here is derived from an EMBL/GenBank/DDBJ whole genome shotgun (WGS) entry which is preliminary data.</text>
</comment>
<dbReference type="PANTHER" id="PTHR48228:SF6">
    <property type="entry name" value="L-CARNITINE COA-TRANSFERASE"/>
    <property type="match status" value="1"/>
</dbReference>
<sequence length="330" mass="35167">MIAPFAGKRVLDLSALAAQQPHGLAIAMAAKLAAQFGATVVRPVPERGDSLALLPPILPDGSSALARFLLAGRTAGDGRGRFDAAIGDTGALVGIDAALTVRISVFGPGEDPPMSELGLLALSGILSAVHPEGGVPHRLAGHQAAYATGLAAFTALAAGLRAEMSDRAEISLFDTACWVNWKEVATVLLLGSAAVARDKMQRADWHTMRATDGHVALVYMAKDWPALRDLLGDPRLHDPRFATQRARGEHMAELDALMAPWFARRSRAEITAATQRKRVPVGPVLTPLELLDDRQHRSRGFLDTQGVPRLPVLWDGEALTCVMAEMDHVT</sequence>
<dbReference type="AlphaFoldDB" id="A0A2W7KJJ2"/>
<dbReference type="Gene3D" id="3.40.50.10540">
    <property type="entry name" value="Crotonobetainyl-coa:carnitine coa-transferase, domain 1"/>
    <property type="match status" value="1"/>
</dbReference>
<keyword evidence="1 2" id="KW-0808">Transferase</keyword>
<dbReference type="RefSeq" id="WP_111397516.1">
    <property type="nucleotide sequence ID" value="NZ_QKYU01000006.1"/>
</dbReference>
<protein>
    <submittedName>
        <fullName evidence="2">Crotonobetainyl-CoA:carnitine CoA-transferase CaiB-like acyl-CoA transferase</fullName>
    </submittedName>
</protein>
<evidence type="ECO:0000313" key="2">
    <source>
        <dbReference type="EMBL" id="PZW48116.1"/>
    </source>
</evidence>
<dbReference type="EMBL" id="QKYU01000006">
    <property type="protein sequence ID" value="PZW48116.1"/>
    <property type="molecule type" value="Genomic_DNA"/>
</dbReference>
<accession>A0A2W7KJJ2</accession>
<dbReference type="Pfam" id="PF02515">
    <property type="entry name" value="CoA_transf_3"/>
    <property type="match status" value="1"/>
</dbReference>
<dbReference type="SUPFAM" id="SSF89796">
    <property type="entry name" value="CoA-transferase family III (CaiB/BaiF)"/>
    <property type="match status" value="1"/>
</dbReference>
<name>A0A2W7KJJ2_9PROT</name>
<dbReference type="InterPro" id="IPR023606">
    <property type="entry name" value="CoA-Trfase_III_dom_1_sf"/>
</dbReference>
<dbReference type="Gene3D" id="3.30.1540.10">
    <property type="entry name" value="formyl-coa transferase, domain 3"/>
    <property type="match status" value="1"/>
</dbReference>
<dbReference type="PANTHER" id="PTHR48228">
    <property type="entry name" value="SUCCINYL-COA--D-CITRAMALATE COA-TRANSFERASE"/>
    <property type="match status" value="1"/>
</dbReference>
<evidence type="ECO:0000313" key="3">
    <source>
        <dbReference type="Proteomes" id="UP000249688"/>
    </source>
</evidence>
<evidence type="ECO:0000256" key="1">
    <source>
        <dbReference type="ARBA" id="ARBA00022679"/>
    </source>
</evidence>
<dbReference type="Proteomes" id="UP000249688">
    <property type="component" value="Unassembled WGS sequence"/>
</dbReference>